<dbReference type="InterPro" id="IPR018060">
    <property type="entry name" value="HTH_AraC"/>
</dbReference>
<dbReference type="SMART" id="SM00342">
    <property type="entry name" value="HTH_ARAC"/>
    <property type="match status" value="1"/>
</dbReference>
<accession>A0A0D5YRG0</accession>
<feature type="domain" description="HTH araC/xylS-type" evidence="4">
    <location>
        <begin position="181"/>
        <end position="278"/>
    </location>
</feature>
<keyword evidence="6" id="KW-1185">Reference proteome</keyword>
<dbReference type="PROSITE" id="PS01124">
    <property type="entry name" value="HTH_ARAC_FAMILY_2"/>
    <property type="match status" value="1"/>
</dbReference>
<dbReference type="PROSITE" id="PS00041">
    <property type="entry name" value="HTH_ARAC_FAMILY_1"/>
    <property type="match status" value="1"/>
</dbReference>
<proteinExistence type="predicted"/>
<dbReference type="PANTHER" id="PTHR43280">
    <property type="entry name" value="ARAC-FAMILY TRANSCRIPTIONAL REGULATOR"/>
    <property type="match status" value="1"/>
</dbReference>
<dbReference type="KEGG" id="mlt:VC82_1209"/>
<evidence type="ECO:0000313" key="6">
    <source>
        <dbReference type="Proteomes" id="UP000032726"/>
    </source>
</evidence>
<dbReference type="OrthoDB" id="1410704at2"/>
<dbReference type="Pfam" id="PF12833">
    <property type="entry name" value="HTH_18"/>
    <property type="match status" value="1"/>
</dbReference>
<dbReference type="GO" id="GO:0003700">
    <property type="term" value="F:DNA-binding transcription factor activity"/>
    <property type="evidence" value="ECO:0007669"/>
    <property type="project" value="InterPro"/>
</dbReference>
<dbReference type="HOGENOM" id="CLU_000445_88_3_10"/>
<sequence length="284" mass="33050">MKVQLETIAEKTNSPFRLLHSPRLSDLFYWHFHPEYELVYIEGASATRHVGNHISQYSESDLVLIGSNIPHLNFDYGVATEYTHEVLHIKTDIKKEVFDKYPEMGAIKKLLQMAQYGIAFHGDTKRCIGALMKQWHQMDGFSFFTSVLDVLNSLSKSTEFELLHTSPYINRFKQRDQERLRTIHTFLENRYATKVTIDEVAEKCNLGREAFCRYFKKETGSTFITFLNQYRISHAKRLLLAGKTVTEACFACGFESLSYFNRTFKAVSEETPSNFKKRHRSVKV</sequence>
<reference evidence="5 6" key="1">
    <citation type="submission" date="2015-03" db="EMBL/GenBank/DDBJ databases">
        <title>Complete genome sequence of Muricauda lutaonensis CC-HSB-11T, isolated from a coastal hot spring.</title>
        <authorList>
            <person name="Kim K.M."/>
        </authorList>
    </citation>
    <scope>NUCLEOTIDE SEQUENCE [LARGE SCALE GENOMIC DNA]</scope>
    <source>
        <strain evidence="5 6">CC-HSB-11</strain>
    </source>
</reference>
<evidence type="ECO:0000256" key="1">
    <source>
        <dbReference type="ARBA" id="ARBA00023015"/>
    </source>
</evidence>
<dbReference type="RefSeq" id="WP_045801562.1">
    <property type="nucleotide sequence ID" value="NZ_CP011071.1"/>
</dbReference>
<dbReference type="SUPFAM" id="SSF46689">
    <property type="entry name" value="Homeodomain-like"/>
    <property type="match status" value="2"/>
</dbReference>
<evidence type="ECO:0000256" key="2">
    <source>
        <dbReference type="ARBA" id="ARBA00023125"/>
    </source>
</evidence>
<evidence type="ECO:0000259" key="4">
    <source>
        <dbReference type="PROSITE" id="PS01124"/>
    </source>
</evidence>
<keyword evidence="1" id="KW-0805">Transcription regulation</keyword>
<dbReference type="GO" id="GO:0043565">
    <property type="term" value="F:sequence-specific DNA binding"/>
    <property type="evidence" value="ECO:0007669"/>
    <property type="project" value="InterPro"/>
</dbReference>
<keyword evidence="3" id="KW-0804">Transcription</keyword>
<dbReference type="PATRIC" id="fig|516051.4.peg.1250"/>
<name>A0A0D5YRG0_9FLAO</name>
<organism evidence="5 6">
    <name type="scientific">Flagellimonas lutaonensis</name>
    <dbReference type="NCBI Taxonomy" id="516051"/>
    <lineage>
        <taxon>Bacteria</taxon>
        <taxon>Pseudomonadati</taxon>
        <taxon>Bacteroidota</taxon>
        <taxon>Flavobacteriia</taxon>
        <taxon>Flavobacteriales</taxon>
        <taxon>Flavobacteriaceae</taxon>
        <taxon>Flagellimonas</taxon>
    </lineage>
</organism>
<dbReference type="PANTHER" id="PTHR43280:SF27">
    <property type="entry name" value="TRANSCRIPTIONAL REGULATOR MTLR"/>
    <property type="match status" value="1"/>
</dbReference>
<evidence type="ECO:0000256" key="3">
    <source>
        <dbReference type="ARBA" id="ARBA00023163"/>
    </source>
</evidence>
<evidence type="ECO:0000313" key="5">
    <source>
        <dbReference type="EMBL" id="AKA34847.1"/>
    </source>
</evidence>
<dbReference type="AlphaFoldDB" id="A0A0D5YRG0"/>
<dbReference type="InterPro" id="IPR018062">
    <property type="entry name" value="HTH_AraC-typ_CS"/>
</dbReference>
<dbReference type="EMBL" id="CP011071">
    <property type="protein sequence ID" value="AKA34847.1"/>
    <property type="molecule type" value="Genomic_DNA"/>
</dbReference>
<dbReference type="InterPro" id="IPR009057">
    <property type="entry name" value="Homeodomain-like_sf"/>
</dbReference>
<gene>
    <name evidence="5" type="ORF">VC82_1209</name>
</gene>
<dbReference type="Gene3D" id="1.10.10.60">
    <property type="entry name" value="Homeodomain-like"/>
    <property type="match status" value="2"/>
</dbReference>
<dbReference type="Proteomes" id="UP000032726">
    <property type="component" value="Chromosome"/>
</dbReference>
<protein>
    <submittedName>
        <fullName evidence="5">AraC family transcriptional regulator</fullName>
    </submittedName>
</protein>
<keyword evidence="2" id="KW-0238">DNA-binding</keyword>